<organism evidence="1 2">
    <name type="scientific">Aeromonas hydrophila</name>
    <dbReference type="NCBI Taxonomy" id="644"/>
    <lineage>
        <taxon>Bacteria</taxon>
        <taxon>Pseudomonadati</taxon>
        <taxon>Pseudomonadota</taxon>
        <taxon>Gammaproteobacteria</taxon>
        <taxon>Aeromonadales</taxon>
        <taxon>Aeromonadaceae</taxon>
        <taxon>Aeromonas</taxon>
    </lineage>
</organism>
<sequence length="160" mass="18081">MFKLISQLFTEAKTVRKAVDILSRTLGVNPSLVSRMMGDLGPECGNELGLMIAKTEGSATDPFRFIYECGALIFFFHWCLYKSAGDINWMHQHLAKQGFLIDQISTDTHALSIAQSLLGGIELRGYDLRRFNQNLSVFMAEYEEYLDSDGTREPPKLVLH</sequence>
<dbReference type="Proteomes" id="UP000859505">
    <property type="component" value="Unassembled WGS sequence"/>
</dbReference>
<dbReference type="EMBL" id="DACTUL010000056">
    <property type="protein sequence ID" value="HAT6346489.1"/>
    <property type="molecule type" value="Genomic_DNA"/>
</dbReference>
<name>A0AAD3YLW1_AERHY</name>
<dbReference type="AlphaFoldDB" id="A0AAD3YLW1"/>
<reference evidence="1" key="1">
    <citation type="journal article" date="2018" name="Genome Biol.">
        <title>SKESA: strategic k-mer extension for scrupulous assemblies.</title>
        <authorList>
            <person name="Souvorov A."/>
            <person name="Agarwala R."/>
            <person name="Lipman D.J."/>
        </authorList>
    </citation>
    <scope>NUCLEOTIDE SEQUENCE</scope>
    <source>
        <strain evidence="1">OLC2673_Aeromonas</strain>
    </source>
</reference>
<reference evidence="1" key="2">
    <citation type="submission" date="2020-01" db="EMBL/GenBank/DDBJ databases">
        <authorList>
            <consortium name="NCBI Pathogen Detection Project"/>
        </authorList>
    </citation>
    <scope>NUCLEOTIDE SEQUENCE</scope>
    <source>
        <strain evidence="1">OLC2673_Aeromonas</strain>
    </source>
</reference>
<comment type="caution">
    <text evidence="1">The sequence shown here is derived from an EMBL/GenBank/DDBJ whole genome shotgun (WGS) entry which is preliminary data.</text>
</comment>
<accession>A0AAD3YLW1</accession>
<gene>
    <name evidence="1" type="ORF">JAJ28_004298</name>
</gene>
<evidence type="ECO:0000313" key="2">
    <source>
        <dbReference type="Proteomes" id="UP000859505"/>
    </source>
</evidence>
<evidence type="ECO:0000313" key="1">
    <source>
        <dbReference type="EMBL" id="HAT6346489.1"/>
    </source>
</evidence>
<proteinExistence type="predicted"/>
<protein>
    <submittedName>
        <fullName evidence="1">Uncharacterized protein</fullName>
    </submittedName>
</protein>